<reference evidence="3" key="2">
    <citation type="submission" date="2019-12" db="EMBL/GenBank/DDBJ databases">
        <authorList>
            <person name="Studholme D.J."/>
            <person name="Sarris P."/>
        </authorList>
    </citation>
    <scope>NUCLEOTIDE SEQUENCE</scope>
    <source>
        <strain evidence="3">PFS-1207/04</strain>
        <tissue evidence="3">Leaf</tissue>
    </source>
</reference>
<keyword evidence="1" id="KW-1133">Transmembrane helix</keyword>
<comment type="caution">
    <text evidence="2">The sequence shown here is derived from an EMBL/GenBank/DDBJ whole genome shotgun (WGS) entry which is preliminary data.</text>
</comment>
<evidence type="ECO:0000313" key="3">
    <source>
        <dbReference type="EMBL" id="KAF3578848.1"/>
    </source>
</evidence>
<keyword evidence="4" id="KW-1185">Reference proteome</keyword>
<reference evidence="2" key="1">
    <citation type="submission" date="2019-12" db="EMBL/GenBank/DDBJ databases">
        <title>Genome sequencing and annotation of Brassica cretica.</title>
        <authorList>
            <person name="Studholme D.J."/>
            <person name="Sarris P.F."/>
        </authorList>
    </citation>
    <scope>NUCLEOTIDE SEQUENCE</scope>
    <source>
        <strain evidence="2">PFS-102/07</strain>
        <tissue evidence="2">Leaf</tissue>
    </source>
</reference>
<organism evidence="2">
    <name type="scientific">Brassica cretica</name>
    <name type="common">Mustard</name>
    <dbReference type="NCBI Taxonomy" id="69181"/>
    <lineage>
        <taxon>Eukaryota</taxon>
        <taxon>Viridiplantae</taxon>
        <taxon>Streptophyta</taxon>
        <taxon>Embryophyta</taxon>
        <taxon>Tracheophyta</taxon>
        <taxon>Spermatophyta</taxon>
        <taxon>Magnoliopsida</taxon>
        <taxon>eudicotyledons</taxon>
        <taxon>Gunneridae</taxon>
        <taxon>Pentapetalae</taxon>
        <taxon>rosids</taxon>
        <taxon>malvids</taxon>
        <taxon>Brassicales</taxon>
        <taxon>Brassicaceae</taxon>
        <taxon>Brassiceae</taxon>
        <taxon>Brassica</taxon>
    </lineage>
</organism>
<keyword evidence="1" id="KW-0812">Transmembrane</keyword>
<accession>A0A3N6QM14</accession>
<feature type="transmembrane region" description="Helical" evidence="1">
    <location>
        <begin position="76"/>
        <end position="96"/>
    </location>
</feature>
<dbReference type="EMBL" id="QGKY02000094">
    <property type="protein sequence ID" value="KAF2604650.1"/>
    <property type="molecule type" value="Genomic_DNA"/>
</dbReference>
<protein>
    <submittedName>
        <fullName evidence="2">Uncharacterized protein</fullName>
    </submittedName>
</protein>
<evidence type="ECO:0000313" key="2">
    <source>
        <dbReference type="EMBL" id="KAF2604650.1"/>
    </source>
</evidence>
<dbReference type="EMBL" id="QGKV02000649">
    <property type="protein sequence ID" value="KAF3578848.1"/>
    <property type="molecule type" value="Genomic_DNA"/>
</dbReference>
<name>A0A3N6QM14_BRACR</name>
<dbReference type="OrthoDB" id="1107880at2759"/>
<reference evidence="3 4" key="3">
    <citation type="journal article" date="2020" name="BMC Genomics">
        <title>Intraspecific diversification of the crop wild relative Brassica cretica Lam. using demographic model selection.</title>
        <authorList>
            <person name="Kioukis A."/>
            <person name="Michalopoulou V.A."/>
            <person name="Briers L."/>
            <person name="Pirintsos S."/>
            <person name="Studholme D.J."/>
            <person name="Pavlidis P."/>
            <person name="Sarris P.F."/>
        </authorList>
    </citation>
    <scope>NUCLEOTIDE SEQUENCE [LARGE SCALE GENOMIC DNA]</scope>
    <source>
        <strain evidence="4">cv. PFS-1207/04</strain>
        <strain evidence="3">PFS-1207/04</strain>
    </source>
</reference>
<keyword evidence="1" id="KW-0472">Membrane</keyword>
<dbReference type="AlphaFoldDB" id="A0A3N6QM14"/>
<proteinExistence type="predicted"/>
<sequence>MTLHPTCPTTLTRLSVHHPLKMHERLRNKIFFYQSILSKYRLSSHLISPMGIHPDCLFSHLYMIENAYMPEEVLCFLWYLCSIYTIGIIFDIQWLYQYINAQQGQKDCFSTFLTWFAPLSIWIRKMRKSAIATAV</sequence>
<dbReference type="Proteomes" id="UP000266723">
    <property type="component" value="Unassembled WGS sequence"/>
</dbReference>
<evidence type="ECO:0000256" key="1">
    <source>
        <dbReference type="SAM" id="Phobius"/>
    </source>
</evidence>
<gene>
    <name evidence="3" type="ORF">DY000_02030592</name>
    <name evidence="2" type="ORF">F2Q70_00025730</name>
</gene>
<evidence type="ECO:0000313" key="4">
    <source>
        <dbReference type="Proteomes" id="UP000266723"/>
    </source>
</evidence>